<dbReference type="FunFam" id="3.40.50.300:FF:001091">
    <property type="entry name" value="Probable disease resistance protein At1g61300"/>
    <property type="match status" value="1"/>
</dbReference>
<dbReference type="AlphaFoldDB" id="A0AAV1CYX7"/>
<keyword evidence="6" id="KW-0381">Hypersensitive response</keyword>
<evidence type="ECO:0000256" key="7">
    <source>
        <dbReference type="ARBA" id="ARBA00022737"/>
    </source>
</evidence>
<dbReference type="Pfam" id="PF12061">
    <property type="entry name" value="NB-LRR"/>
    <property type="match status" value="1"/>
</dbReference>
<dbReference type="Gene3D" id="1.10.10.10">
    <property type="entry name" value="Winged helix-like DNA-binding domain superfamily/Winged helix DNA-binding domain"/>
    <property type="match status" value="1"/>
</dbReference>
<accession>A0AAV1CYX7</accession>
<dbReference type="GO" id="GO:0005737">
    <property type="term" value="C:cytoplasm"/>
    <property type="evidence" value="ECO:0007669"/>
    <property type="project" value="UniProtKB-SubCell"/>
</dbReference>
<comment type="function">
    <text evidence="1">Confers resistance to late blight (Phytophthora infestans) races carrying the avirulence gene Avr1. Resistance proteins guard the plant against pathogens that contain an appropriate avirulence protein via an indirect interaction with this avirulence protein. That triggers a defense system including the hypersensitive response, which restricts the pathogen growth.</text>
</comment>
<feature type="domain" description="Disease resistance protein winged helix" evidence="14">
    <location>
        <begin position="641"/>
        <end position="706"/>
    </location>
</feature>
<evidence type="ECO:0000256" key="6">
    <source>
        <dbReference type="ARBA" id="ARBA00022667"/>
    </source>
</evidence>
<feature type="signal peptide" evidence="11">
    <location>
        <begin position="1"/>
        <end position="19"/>
    </location>
</feature>
<dbReference type="InterPro" id="IPR036388">
    <property type="entry name" value="WH-like_DNA-bd_sf"/>
</dbReference>
<keyword evidence="7" id="KW-0677">Repeat</keyword>
<dbReference type="PANTHER" id="PTHR23155:SF1152">
    <property type="entry name" value="AAA+ ATPASE DOMAIN-CONTAINING PROTEIN"/>
    <property type="match status" value="1"/>
</dbReference>
<dbReference type="Proteomes" id="UP001161247">
    <property type="component" value="Chromosome 3"/>
</dbReference>
<evidence type="ECO:0000256" key="11">
    <source>
        <dbReference type="SAM" id="SignalP"/>
    </source>
</evidence>
<keyword evidence="16" id="KW-1185">Reference proteome</keyword>
<comment type="subcellular location">
    <subcellularLocation>
        <location evidence="2">Cytoplasm</location>
    </subcellularLocation>
</comment>
<keyword evidence="5" id="KW-0433">Leucine-rich repeat</keyword>
<protein>
    <submittedName>
        <fullName evidence="15">OLC1v1038066C1</fullName>
    </submittedName>
</protein>
<keyword evidence="9" id="KW-0611">Plant defense</keyword>
<dbReference type="InterPro" id="IPR042197">
    <property type="entry name" value="Apaf_helical"/>
</dbReference>
<dbReference type="Pfam" id="PF23559">
    <property type="entry name" value="WHD_DRP"/>
    <property type="match status" value="1"/>
</dbReference>
<feature type="chain" id="PRO_5043695909" evidence="11">
    <location>
        <begin position="20"/>
        <end position="1102"/>
    </location>
</feature>
<evidence type="ECO:0000256" key="1">
    <source>
        <dbReference type="ARBA" id="ARBA00002074"/>
    </source>
</evidence>
<evidence type="ECO:0000259" key="12">
    <source>
        <dbReference type="Pfam" id="PF00931"/>
    </source>
</evidence>
<dbReference type="GO" id="GO:0009626">
    <property type="term" value="P:plant-type hypersensitive response"/>
    <property type="evidence" value="ECO:0007669"/>
    <property type="project" value="UniProtKB-KW"/>
</dbReference>
<dbReference type="Gene3D" id="1.10.8.430">
    <property type="entry name" value="Helical domain of apoptotic protease-activating factors"/>
    <property type="match status" value="1"/>
</dbReference>
<evidence type="ECO:0000259" key="14">
    <source>
        <dbReference type="Pfam" id="PF23559"/>
    </source>
</evidence>
<dbReference type="PANTHER" id="PTHR23155">
    <property type="entry name" value="DISEASE RESISTANCE PROTEIN RP"/>
    <property type="match status" value="1"/>
</dbReference>
<evidence type="ECO:0000256" key="3">
    <source>
        <dbReference type="ARBA" id="ARBA00008894"/>
    </source>
</evidence>
<organism evidence="15 16">
    <name type="scientific">Oldenlandia corymbosa var. corymbosa</name>
    <dbReference type="NCBI Taxonomy" id="529605"/>
    <lineage>
        <taxon>Eukaryota</taxon>
        <taxon>Viridiplantae</taxon>
        <taxon>Streptophyta</taxon>
        <taxon>Embryophyta</taxon>
        <taxon>Tracheophyta</taxon>
        <taxon>Spermatophyta</taxon>
        <taxon>Magnoliopsida</taxon>
        <taxon>eudicotyledons</taxon>
        <taxon>Gunneridae</taxon>
        <taxon>Pentapetalae</taxon>
        <taxon>asterids</taxon>
        <taxon>lamiids</taxon>
        <taxon>Gentianales</taxon>
        <taxon>Rubiaceae</taxon>
        <taxon>Rubioideae</taxon>
        <taxon>Spermacoceae</taxon>
        <taxon>Hedyotis-Oldenlandia complex</taxon>
        <taxon>Oldenlandia</taxon>
    </lineage>
</organism>
<keyword evidence="8" id="KW-0547">Nucleotide-binding</keyword>
<comment type="similarity">
    <text evidence="3">Belongs to the disease resistance NB-LRR family.</text>
</comment>
<evidence type="ECO:0000313" key="16">
    <source>
        <dbReference type="Proteomes" id="UP001161247"/>
    </source>
</evidence>
<keyword evidence="10" id="KW-0067">ATP-binding</keyword>
<dbReference type="FunFam" id="1.10.10.10:FF:000322">
    <property type="entry name" value="Probable disease resistance protein At1g63360"/>
    <property type="match status" value="1"/>
</dbReference>
<evidence type="ECO:0000256" key="10">
    <source>
        <dbReference type="ARBA" id="ARBA00022840"/>
    </source>
</evidence>
<evidence type="ECO:0000313" key="15">
    <source>
        <dbReference type="EMBL" id="CAI9100879.1"/>
    </source>
</evidence>
<dbReference type="GO" id="GO:0043531">
    <property type="term" value="F:ADP binding"/>
    <property type="evidence" value="ECO:0007669"/>
    <property type="project" value="InterPro"/>
</dbReference>
<dbReference type="InterPro" id="IPR021929">
    <property type="entry name" value="R1A-like_N"/>
</dbReference>
<dbReference type="Gene3D" id="3.80.10.10">
    <property type="entry name" value="Ribonuclease Inhibitor"/>
    <property type="match status" value="1"/>
</dbReference>
<evidence type="ECO:0000256" key="4">
    <source>
        <dbReference type="ARBA" id="ARBA00022490"/>
    </source>
</evidence>
<name>A0AAV1CYX7_OLDCO</name>
<proteinExistence type="inferred from homology"/>
<evidence type="ECO:0000256" key="9">
    <source>
        <dbReference type="ARBA" id="ARBA00022821"/>
    </source>
</evidence>
<keyword evidence="4" id="KW-0963">Cytoplasm</keyword>
<dbReference type="EMBL" id="OX459120">
    <property type="protein sequence ID" value="CAI9100879.1"/>
    <property type="molecule type" value="Genomic_DNA"/>
</dbReference>
<dbReference type="InterPro" id="IPR058922">
    <property type="entry name" value="WHD_DRP"/>
</dbReference>
<dbReference type="InterPro" id="IPR044974">
    <property type="entry name" value="Disease_R_plants"/>
</dbReference>
<dbReference type="InterPro" id="IPR002182">
    <property type="entry name" value="NB-ARC"/>
</dbReference>
<evidence type="ECO:0000256" key="2">
    <source>
        <dbReference type="ARBA" id="ARBA00004496"/>
    </source>
</evidence>
<evidence type="ECO:0000256" key="5">
    <source>
        <dbReference type="ARBA" id="ARBA00022614"/>
    </source>
</evidence>
<dbReference type="InterPro" id="IPR027417">
    <property type="entry name" value="P-loop_NTPase"/>
</dbReference>
<dbReference type="GO" id="GO:0051607">
    <property type="term" value="P:defense response to virus"/>
    <property type="evidence" value="ECO:0007669"/>
    <property type="project" value="UniProtKB-ARBA"/>
</dbReference>
<dbReference type="SUPFAM" id="SSF52540">
    <property type="entry name" value="P-loop containing nucleoside triphosphate hydrolases"/>
    <property type="match status" value="1"/>
</dbReference>
<feature type="domain" description="Late blight resistance protein R1A-like N-terminal" evidence="13">
    <location>
        <begin position="23"/>
        <end position="249"/>
    </location>
</feature>
<dbReference type="GO" id="GO:0005524">
    <property type="term" value="F:ATP binding"/>
    <property type="evidence" value="ECO:0007669"/>
    <property type="project" value="UniProtKB-KW"/>
</dbReference>
<dbReference type="Gene3D" id="3.40.50.300">
    <property type="entry name" value="P-loop containing nucleotide triphosphate hydrolases"/>
    <property type="match status" value="1"/>
</dbReference>
<dbReference type="Pfam" id="PF00931">
    <property type="entry name" value="NB-ARC"/>
    <property type="match status" value="1"/>
</dbReference>
<dbReference type="InterPro" id="IPR032675">
    <property type="entry name" value="LRR_dom_sf"/>
</dbReference>
<sequence>MTPCALALMGKLGLALLRGVEILVGIMDSVLQNLRDLLQYTVPVEDLEINATFLKNFILFAMSRGLDHGQMKDLLIHIEALVLDGARFTFMSWYDLYHKQQYGLHRKMMNNIYQLIDRIKPYESHVGRIYVAVLQEASKSELYHHPFTRSHRVVLGNFVDSLLILLADLFVLGTSHVNKFYHQMQNLLEEMTFLRTILREHHIETMQHLIEVVICDAGILIFNLFVESEDDGALIEKLELLFSDLEEKFKLILPQTSVVGFVDSVLGKMKLVSGIDGDSGAWIRDNLQSLHDDLTYLRSLLATLMAQCNLNEKLQTLKNRIVLITKETDFVLDSSNSQTLVWRLNTIMENVKLTKADALETYSKMSLEREIPMSNEHVVGLDDAARRITDVLERGTRHVDIISIVGMPGLGKTTLAKKVYSDPAITLHFHIRSWCHVSQVYTKKNMLLEILRGACNSKLLDKHFLMNDDDLAEELCKHLKGKRYLFVLDDVWDIASWESLKNSLPDDNTGSRILLTSRDHRVALQINSDGKLHHLRWLNDDESWKLLQKRLCIGEDCPPQLVSLGKEISQNCKGSPLMVLVVAGLLLNMQQATWEEVAKSLRGGTLSITEQCRETLELSFSHLPHYLKPCFLYFGAFHECLKIPVRNLLWLWIAEGLVEKTERARLEDVAEEYMMELTQRSLVMVAEKGSRGRAKSCILHDLLRDFCKAKCNEENFLHSFNGNLVNTIEPRILYGLHIYPRRDDSPDSRLCCPRLRTLLVVSDDETWYQRHRYNILYKGCESELLQFLDLKRLSIAPFFPRVVELHFQLRYLALALYIEGEILTIPSSIANLSNLQTFIVEGSGLRVSLPDTVWNMENLRQLCISESACWELSQERTKNHSNLETLSTVSFPCGHKMEEVMRKFPNIRRLRCNLVMAGACTGDCKVLALDFLSQLESLTLSQIHKEFHDLSFHFPRNLKKLVLSNFLLPWSKISLVDGLPNLEVLKLLENAFAGKLWDMGEGKFPKLRFLKLADLDIVQWTNSNESFPCLEKLVLERCQLLEEIPSHLAYIPTLQLIEVSDCGSAMGAIKQIQEEYMKSSGDELLKILFHPPQWEHLSSGLD</sequence>
<reference evidence="15" key="1">
    <citation type="submission" date="2023-03" db="EMBL/GenBank/DDBJ databases">
        <authorList>
            <person name="Julca I."/>
        </authorList>
    </citation>
    <scope>NUCLEOTIDE SEQUENCE</scope>
</reference>
<gene>
    <name evidence="15" type="ORF">OLC1_LOCUS10598</name>
</gene>
<dbReference type="SUPFAM" id="SSF52058">
    <property type="entry name" value="L domain-like"/>
    <property type="match status" value="1"/>
</dbReference>
<evidence type="ECO:0000259" key="13">
    <source>
        <dbReference type="Pfam" id="PF12061"/>
    </source>
</evidence>
<feature type="domain" description="NB-ARC" evidence="12">
    <location>
        <begin position="384"/>
        <end position="550"/>
    </location>
</feature>
<evidence type="ECO:0000256" key="8">
    <source>
        <dbReference type="ARBA" id="ARBA00022741"/>
    </source>
</evidence>
<dbReference type="PRINTS" id="PR00364">
    <property type="entry name" value="DISEASERSIST"/>
</dbReference>
<keyword evidence="11" id="KW-0732">Signal</keyword>